<reference evidence="2" key="1">
    <citation type="submission" date="2024-06" db="EMBL/GenBank/DDBJ databases">
        <authorList>
            <person name="Gannavaram S."/>
            <person name="Nemani S."/>
            <person name="Datta M."/>
            <person name="Picchiottino A."/>
            <person name="Mereddy A."/>
            <person name="Gannavaram N."/>
            <person name="Honeycutt C."/>
            <person name="Tran D."/>
            <person name="Choi K."/>
            <person name="Srinivasan K."/>
            <person name="Johnson A."/>
        </authorList>
    </citation>
    <scope>NUCLEOTIDE SEQUENCE</scope>
</reference>
<proteinExistence type="predicted"/>
<feature type="transmembrane region" description="Helical" evidence="1">
    <location>
        <begin position="32"/>
        <end position="53"/>
    </location>
</feature>
<name>A0AAU8KYH2_9CAUD</name>
<accession>A0AAU8KYH2</accession>
<keyword evidence="1" id="KW-0812">Transmembrane</keyword>
<protein>
    <submittedName>
        <fullName evidence="2">Uncharacterized protein</fullName>
    </submittedName>
</protein>
<evidence type="ECO:0000256" key="1">
    <source>
        <dbReference type="SAM" id="Phobius"/>
    </source>
</evidence>
<keyword evidence="1" id="KW-1133">Transmembrane helix</keyword>
<evidence type="ECO:0000313" key="2">
    <source>
        <dbReference type="EMBL" id="XCN28329.1"/>
    </source>
</evidence>
<dbReference type="EMBL" id="PP885733">
    <property type="protein sequence ID" value="XCN28329.1"/>
    <property type="molecule type" value="Genomic_DNA"/>
</dbReference>
<sequence length="55" mass="5722">MTRLTAIIIAICFFGFLGLCVAFGSTFMAKLLICTVIGTAVAAGIAVTARNAIKR</sequence>
<organism evidence="2">
    <name type="scientific">Pantoea phage Survivor</name>
    <dbReference type="NCBI Taxonomy" id="3232176"/>
    <lineage>
        <taxon>Viruses</taxon>
        <taxon>Duplodnaviria</taxon>
        <taxon>Heunggongvirae</taxon>
        <taxon>Uroviricota</taxon>
        <taxon>Caudoviricetes</taxon>
    </lineage>
</organism>
<keyword evidence="1" id="KW-0472">Membrane</keyword>